<protein>
    <submittedName>
        <fullName evidence="2">Uncharacterized protein</fullName>
    </submittedName>
</protein>
<keyword evidence="3" id="KW-1185">Reference proteome</keyword>
<organism evidence="2 3">
    <name type="scientific">Pleuronectes platessa</name>
    <name type="common">European plaice</name>
    <dbReference type="NCBI Taxonomy" id="8262"/>
    <lineage>
        <taxon>Eukaryota</taxon>
        <taxon>Metazoa</taxon>
        <taxon>Chordata</taxon>
        <taxon>Craniata</taxon>
        <taxon>Vertebrata</taxon>
        <taxon>Euteleostomi</taxon>
        <taxon>Actinopterygii</taxon>
        <taxon>Neopterygii</taxon>
        <taxon>Teleostei</taxon>
        <taxon>Neoteleostei</taxon>
        <taxon>Acanthomorphata</taxon>
        <taxon>Carangaria</taxon>
        <taxon>Pleuronectiformes</taxon>
        <taxon>Pleuronectoidei</taxon>
        <taxon>Pleuronectidae</taxon>
        <taxon>Pleuronectes</taxon>
    </lineage>
</organism>
<gene>
    <name evidence="2" type="ORF">PLEPLA_LOCUS17090</name>
</gene>
<dbReference type="EMBL" id="CADEAL010001112">
    <property type="protein sequence ID" value="CAB1429115.1"/>
    <property type="molecule type" value="Genomic_DNA"/>
</dbReference>
<comment type="caution">
    <text evidence="2">The sequence shown here is derived from an EMBL/GenBank/DDBJ whole genome shotgun (WGS) entry which is preliminary data.</text>
</comment>
<feature type="region of interest" description="Disordered" evidence="1">
    <location>
        <begin position="43"/>
        <end position="71"/>
    </location>
</feature>
<reference evidence="2" key="1">
    <citation type="submission" date="2020-03" db="EMBL/GenBank/DDBJ databases">
        <authorList>
            <person name="Weist P."/>
        </authorList>
    </citation>
    <scope>NUCLEOTIDE SEQUENCE</scope>
</reference>
<name>A0A9N7UDZ8_PLEPL</name>
<accession>A0A9N7UDZ8</accession>
<proteinExistence type="predicted"/>
<evidence type="ECO:0000256" key="1">
    <source>
        <dbReference type="SAM" id="MobiDB-lite"/>
    </source>
</evidence>
<dbReference type="AlphaFoldDB" id="A0A9N7UDZ8"/>
<dbReference type="Proteomes" id="UP001153269">
    <property type="component" value="Unassembled WGS sequence"/>
</dbReference>
<evidence type="ECO:0000313" key="2">
    <source>
        <dbReference type="EMBL" id="CAB1429115.1"/>
    </source>
</evidence>
<feature type="compositionally biased region" description="Low complexity" evidence="1">
    <location>
        <begin position="43"/>
        <end position="59"/>
    </location>
</feature>
<sequence length="169" mass="18188">MVLYTGVRCWWWQDEQPKVMEKVGLSPFAPCHPPLPSIPPLARHSSSPPLSLSSASAHPSTPPFVSPGGSCQSNASPTIPLELIVPAVAGGGRRCEAESRRWREHCCSPPLSPLFPPSVSLDTPRLTVLGLVFPLLAHWKGEDGPHLCSECISTHRIFNLDLSSGSPAE</sequence>
<evidence type="ECO:0000313" key="3">
    <source>
        <dbReference type="Proteomes" id="UP001153269"/>
    </source>
</evidence>